<reference evidence="4 5" key="1">
    <citation type="journal article" date="2019" name="Emerg. Microbes Infect.">
        <title>Comprehensive subspecies identification of 175 nontuberculous mycobacteria species based on 7547 genomic profiles.</title>
        <authorList>
            <person name="Matsumoto Y."/>
            <person name="Kinjo T."/>
            <person name="Motooka D."/>
            <person name="Nabeya D."/>
            <person name="Jung N."/>
            <person name="Uechi K."/>
            <person name="Horii T."/>
            <person name="Iida T."/>
            <person name="Fujita J."/>
            <person name="Nakamura S."/>
        </authorList>
    </citation>
    <scope>NUCLEOTIDE SEQUENCE [LARGE SCALE GENOMIC DNA]</scope>
    <source>
        <strain evidence="4 5">JCM 6396</strain>
    </source>
</reference>
<protein>
    <recommendedName>
        <fullName evidence="3">Resuscitation-promoting factor core lysozyme-like domain-containing protein</fullName>
    </recommendedName>
</protein>
<proteinExistence type="inferred from homology"/>
<evidence type="ECO:0000256" key="1">
    <source>
        <dbReference type="ARBA" id="ARBA00010830"/>
    </source>
</evidence>
<evidence type="ECO:0000313" key="4">
    <source>
        <dbReference type="EMBL" id="BBX15775.1"/>
    </source>
</evidence>
<evidence type="ECO:0000259" key="3">
    <source>
        <dbReference type="Pfam" id="PF06737"/>
    </source>
</evidence>
<dbReference type="InterPro" id="IPR023346">
    <property type="entry name" value="Lysozyme-like_dom_sf"/>
</dbReference>
<dbReference type="GO" id="GO:0016787">
    <property type="term" value="F:hydrolase activity"/>
    <property type="evidence" value="ECO:0007669"/>
    <property type="project" value="UniProtKB-KW"/>
</dbReference>
<evidence type="ECO:0000313" key="5">
    <source>
        <dbReference type="Proteomes" id="UP000467006"/>
    </source>
</evidence>
<sequence>MCGAPREAITLSRALGLRARWVANHPVAPDRDGAARTRGLITRQCDRVSTRPYLGMRSAKGSKLKNIRKTFGLATIAGALTVAPMAAVTGLAAGTAHADSVNWDAVAACESGGNWSINTGNGYYGGLQFSMSTWRSNGGSGSPHNASREEQIRVAENVLQTQGIGAWPTCGGRG</sequence>
<dbReference type="KEGG" id="mdu:MDUV_06350"/>
<keyword evidence="5" id="KW-1185">Reference proteome</keyword>
<evidence type="ECO:0000256" key="2">
    <source>
        <dbReference type="ARBA" id="ARBA00022801"/>
    </source>
</evidence>
<dbReference type="InterPro" id="IPR010618">
    <property type="entry name" value="RPF"/>
</dbReference>
<keyword evidence="2" id="KW-0378">Hydrolase</keyword>
<dbReference type="AlphaFoldDB" id="A0A7I7JV98"/>
<comment type="similarity">
    <text evidence="1">Belongs to the transglycosylase family. Rpf subfamily.</text>
</comment>
<dbReference type="Proteomes" id="UP000467006">
    <property type="component" value="Chromosome"/>
</dbReference>
<organism evidence="4 5">
    <name type="scientific">Mycolicibacterium duvalii</name>
    <dbReference type="NCBI Taxonomy" id="39688"/>
    <lineage>
        <taxon>Bacteria</taxon>
        <taxon>Bacillati</taxon>
        <taxon>Actinomycetota</taxon>
        <taxon>Actinomycetes</taxon>
        <taxon>Mycobacteriales</taxon>
        <taxon>Mycobacteriaceae</taxon>
        <taxon>Mycolicibacterium</taxon>
    </lineage>
</organism>
<accession>A0A7I7JV98</accession>
<dbReference type="CDD" id="cd13925">
    <property type="entry name" value="RPF"/>
    <property type="match status" value="1"/>
</dbReference>
<gene>
    <name evidence="4" type="ORF">MDUV_06350</name>
</gene>
<dbReference type="EMBL" id="AP022563">
    <property type="protein sequence ID" value="BBX15775.1"/>
    <property type="molecule type" value="Genomic_DNA"/>
</dbReference>
<dbReference type="Gene3D" id="1.10.530.10">
    <property type="match status" value="1"/>
</dbReference>
<feature type="domain" description="Resuscitation-promoting factor core lysozyme-like" evidence="3">
    <location>
        <begin position="98"/>
        <end position="170"/>
    </location>
</feature>
<dbReference type="SUPFAM" id="SSF53955">
    <property type="entry name" value="Lysozyme-like"/>
    <property type="match status" value="1"/>
</dbReference>
<dbReference type="Pfam" id="PF06737">
    <property type="entry name" value="Transglycosylas"/>
    <property type="match status" value="1"/>
</dbReference>
<name>A0A7I7JV98_9MYCO</name>